<dbReference type="PANTHER" id="PTHR35120">
    <property type="entry name" value="HISTONE ACETYLTRANSFERASE KAT6B-LIKE"/>
    <property type="match status" value="1"/>
</dbReference>
<evidence type="ECO:0000313" key="2">
    <source>
        <dbReference type="EMBL" id="KAF0927794.1"/>
    </source>
</evidence>
<dbReference type="Proteomes" id="UP000479710">
    <property type="component" value="Unassembled WGS sequence"/>
</dbReference>
<comment type="caution">
    <text evidence="2">The sequence shown here is derived from an EMBL/GenBank/DDBJ whole genome shotgun (WGS) entry which is preliminary data.</text>
</comment>
<protein>
    <submittedName>
        <fullName evidence="2">Uncharacterized protein</fullName>
    </submittedName>
</protein>
<organism evidence="2 3">
    <name type="scientific">Oryza meyeriana var. granulata</name>
    <dbReference type="NCBI Taxonomy" id="110450"/>
    <lineage>
        <taxon>Eukaryota</taxon>
        <taxon>Viridiplantae</taxon>
        <taxon>Streptophyta</taxon>
        <taxon>Embryophyta</taxon>
        <taxon>Tracheophyta</taxon>
        <taxon>Spermatophyta</taxon>
        <taxon>Magnoliopsida</taxon>
        <taxon>Liliopsida</taxon>
        <taxon>Poales</taxon>
        <taxon>Poaceae</taxon>
        <taxon>BOP clade</taxon>
        <taxon>Oryzoideae</taxon>
        <taxon>Oryzeae</taxon>
        <taxon>Oryzinae</taxon>
        <taxon>Oryza</taxon>
        <taxon>Oryza meyeriana</taxon>
    </lineage>
</organism>
<evidence type="ECO:0000256" key="1">
    <source>
        <dbReference type="SAM" id="MobiDB-lite"/>
    </source>
</evidence>
<gene>
    <name evidence="2" type="ORF">E2562_036214</name>
</gene>
<accession>A0A6G1ET41</accession>
<keyword evidence="3" id="KW-1185">Reference proteome</keyword>
<reference evidence="2 3" key="1">
    <citation type="submission" date="2019-11" db="EMBL/GenBank/DDBJ databases">
        <title>Whole genome sequence of Oryza granulata.</title>
        <authorList>
            <person name="Li W."/>
        </authorList>
    </citation>
    <scope>NUCLEOTIDE SEQUENCE [LARGE SCALE GENOMIC DNA]</scope>
    <source>
        <strain evidence="3">cv. Menghai</strain>
        <tissue evidence="2">Leaf</tissue>
    </source>
</reference>
<feature type="region of interest" description="Disordered" evidence="1">
    <location>
        <begin position="242"/>
        <end position="270"/>
    </location>
</feature>
<evidence type="ECO:0000313" key="3">
    <source>
        <dbReference type="Proteomes" id="UP000479710"/>
    </source>
</evidence>
<dbReference type="AlphaFoldDB" id="A0A6G1ET41"/>
<sequence>MPMSSSSSSSLAAIIQKPRNSKATAKLASSNAHHALPHKMLDRIPERAAHRVQCKPLSRPRLLDLPAAPSAAHNPALRALGLLDFVRLDLASPGTPRPDLVAALIANYDFQTRRSYVRGAGITVSRLTFTAALSLPRMPVSNDPPPGLDPAAVASAASEFMRAYILPPVKLKPGTVEWLVRAAAADVWRGCAHQVDWATLIWNLAYDELTEMADRRTEECRYGAYWQRLIWLQRPDIFHSPPSPPVAKRSTIRAKKTRPAVAKAPPDSNRSAVVVDKTPELGATTKQLDQDAKLHLHDMKFKMQDFKQKVEQDKDKLVDELRTMESLNQALLIKERRSNDELQAVRKQLIHVTR</sequence>
<dbReference type="EMBL" id="SPHZ02000003">
    <property type="protein sequence ID" value="KAF0927794.1"/>
    <property type="molecule type" value="Genomic_DNA"/>
</dbReference>
<name>A0A6G1ET41_9ORYZ</name>
<dbReference type="PANTHER" id="PTHR35120:SF2">
    <property type="entry name" value="AMINOTRANSFERASE-LIKE PLANT MOBILE DOMAIN-CONTAINING PROTEIN"/>
    <property type="match status" value="1"/>
</dbReference>
<proteinExistence type="predicted"/>
<dbReference type="OrthoDB" id="696744at2759"/>